<sequence>MNTMKIQKTSRILTVCLRVICIILLIAIAGELAAILWLATASGEVVPVALSNIISYFSLADYAHGPKTELMANIFVNMSRQGIMVAMFLIAGAIFKDISREYTPFVTKHIRRLHVISILMICLSLIPGVVEIIMIQWVRPSVKGTASFELSYIFVAVIFFCLAQIFDYGRLLQQQSDETL</sequence>
<dbReference type="Proteomes" id="UP000608420">
    <property type="component" value="Unassembled WGS sequence"/>
</dbReference>
<feature type="transmembrane region" description="Helical" evidence="1">
    <location>
        <begin position="150"/>
        <end position="166"/>
    </location>
</feature>
<dbReference type="EMBL" id="BMIW01000027">
    <property type="protein sequence ID" value="GGG09474.1"/>
    <property type="molecule type" value="Genomic_DNA"/>
</dbReference>
<proteinExistence type="predicted"/>
<feature type="transmembrane region" description="Helical" evidence="1">
    <location>
        <begin position="12"/>
        <end position="39"/>
    </location>
</feature>
<reference evidence="3" key="1">
    <citation type="journal article" date="2019" name="Int. J. Syst. Evol. Microbiol.">
        <title>The Global Catalogue of Microorganisms (GCM) 10K type strain sequencing project: providing services to taxonomists for standard genome sequencing and annotation.</title>
        <authorList>
            <consortium name="The Broad Institute Genomics Platform"/>
            <consortium name="The Broad Institute Genome Sequencing Center for Infectious Disease"/>
            <person name="Wu L."/>
            <person name="Ma J."/>
        </authorList>
    </citation>
    <scope>NUCLEOTIDE SEQUENCE [LARGE SCALE GENOMIC DNA]</scope>
    <source>
        <strain evidence="3">CGMCC 1.15420</strain>
    </source>
</reference>
<evidence type="ECO:0000313" key="3">
    <source>
        <dbReference type="Proteomes" id="UP000608420"/>
    </source>
</evidence>
<comment type="caution">
    <text evidence="2">The sequence shown here is derived from an EMBL/GenBank/DDBJ whole genome shotgun (WGS) entry which is preliminary data.</text>
</comment>
<feature type="transmembrane region" description="Helical" evidence="1">
    <location>
        <begin position="115"/>
        <end position="138"/>
    </location>
</feature>
<accession>A0ABQ1W238</accession>
<keyword evidence="1" id="KW-0812">Transmembrane</keyword>
<dbReference type="RefSeq" id="WP_120461651.1">
    <property type="nucleotide sequence ID" value="NZ_KZ987724.1"/>
</dbReference>
<evidence type="ECO:0000313" key="2">
    <source>
        <dbReference type="EMBL" id="GGG09474.1"/>
    </source>
</evidence>
<keyword evidence="1" id="KW-0472">Membrane</keyword>
<evidence type="ECO:0000256" key="1">
    <source>
        <dbReference type="SAM" id="Phobius"/>
    </source>
</evidence>
<name>A0ABQ1W238_9BACL</name>
<keyword evidence="3" id="KW-1185">Reference proteome</keyword>
<gene>
    <name evidence="2" type="ORF">GCM10010913_34130</name>
</gene>
<feature type="transmembrane region" description="Helical" evidence="1">
    <location>
        <begin position="74"/>
        <end position="95"/>
    </location>
</feature>
<keyword evidence="1" id="KW-1133">Transmembrane helix</keyword>
<evidence type="ECO:0008006" key="4">
    <source>
        <dbReference type="Google" id="ProtNLM"/>
    </source>
</evidence>
<organism evidence="2 3">
    <name type="scientific">Paenibacillus aceti</name>
    <dbReference type="NCBI Taxonomy" id="1820010"/>
    <lineage>
        <taxon>Bacteria</taxon>
        <taxon>Bacillati</taxon>
        <taxon>Bacillota</taxon>
        <taxon>Bacilli</taxon>
        <taxon>Bacillales</taxon>
        <taxon>Paenibacillaceae</taxon>
        <taxon>Paenibacillus</taxon>
    </lineage>
</organism>
<protein>
    <recommendedName>
        <fullName evidence="4">DUF2975 domain-containing protein</fullName>
    </recommendedName>
</protein>